<feature type="transmembrane region" description="Helical" evidence="7">
    <location>
        <begin position="185"/>
        <end position="207"/>
    </location>
</feature>
<keyword evidence="3" id="KW-1003">Cell membrane</keyword>
<feature type="transmembrane region" description="Helical" evidence="7">
    <location>
        <begin position="143"/>
        <end position="164"/>
    </location>
</feature>
<evidence type="ECO:0000256" key="7">
    <source>
        <dbReference type="RuleBase" id="RU363032"/>
    </source>
</evidence>
<evidence type="ECO:0000313" key="9">
    <source>
        <dbReference type="EMBL" id="REF36963.1"/>
    </source>
</evidence>
<dbReference type="GO" id="GO:0005886">
    <property type="term" value="C:plasma membrane"/>
    <property type="evidence" value="ECO:0007669"/>
    <property type="project" value="UniProtKB-SubCell"/>
</dbReference>
<dbReference type="PROSITE" id="PS50928">
    <property type="entry name" value="ABC_TM1"/>
    <property type="match status" value="1"/>
</dbReference>
<evidence type="ECO:0000256" key="2">
    <source>
        <dbReference type="ARBA" id="ARBA00022448"/>
    </source>
</evidence>
<name>A0A3D9V8C9_THECX</name>
<comment type="subcellular location">
    <subcellularLocation>
        <location evidence="1 7">Cell membrane</location>
        <topology evidence="1 7">Multi-pass membrane protein</topology>
    </subcellularLocation>
</comment>
<dbReference type="PANTHER" id="PTHR43744:SF12">
    <property type="entry name" value="ABC TRANSPORTER PERMEASE PROTEIN MG189-RELATED"/>
    <property type="match status" value="1"/>
</dbReference>
<reference evidence="9 10" key="1">
    <citation type="submission" date="2018-08" db="EMBL/GenBank/DDBJ databases">
        <title>Sequencing the genomes of 1000 actinobacteria strains.</title>
        <authorList>
            <person name="Klenk H.-P."/>
        </authorList>
    </citation>
    <scope>NUCLEOTIDE SEQUENCE [LARGE SCALE GENOMIC DNA]</scope>
    <source>
        <strain evidence="9 10">DSM 22891</strain>
    </source>
</reference>
<feature type="transmembrane region" description="Helical" evidence="7">
    <location>
        <begin position="245"/>
        <end position="264"/>
    </location>
</feature>
<gene>
    <name evidence="9" type="ORF">DFJ64_2399</name>
</gene>
<feature type="domain" description="ABC transmembrane type-1" evidence="8">
    <location>
        <begin position="74"/>
        <end position="264"/>
    </location>
</feature>
<feature type="transmembrane region" description="Helical" evidence="7">
    <location>
        <begin position="78"/>
        <end position="99"/>
    </location>
</feature>
<dbReference type="OrthoDB" id="61122at2"/>
<comment type="caution">
    <text evidence="9">The sequence shown here is derived from an EMBL/GenBank/DDBJ whole genome shotgun (WGS) entry which is preliminary data.</text>
</comment>
<dbReference type="InterPro" id="IPR000515">
    <property type="entry name" value="MetI-like"/>
</dbReference>
<evidence type="ECO:0000313" key="10">
    <source>
        <dbReference type="Proteomes" id="UP000256485"/>
    </source>
</evidence>
<dbReference type="InterPro" id="IPR035906">
    <property type="entry name" value="MetI-like_sf"/>
</dbReference>
<dbReference type="RefSeq" id="WP_115850508.1">
    <property type="nucleotide sequence ID" value="NZ_QTUC01000001.1"/>
</dbReference>
<keyword evidence="6 7" id="KW-0472">Membrane</keyword>
<keyword evidence="4 7" id="KW-0812">Transmembrane</keyword>
<keyword evidence="2 7" id="KW-0813">Transport</keyword>
<dbReference type="Gene3D" id="1.10.3720.10">
    <property type="entry name" value="MetI-like"/>
    <property type="match status" value="1"/>
</dbReference>
<feature type="transmembrane region" description="Helical" evidence="7">
    <location>
        <begin position="111"/>
        <end position="131"/>
    </location>
</feature>
<dbReference type="EMBL" id="QTUC01000001">
    <property type="protein sequence ID" value="REF36963.1"/>
    <property type="molecule type" value="Genomic_DNA"/>
</dbReference>
<dbReference type="PANTHER" id="PTHR43744">
    <property type="entry name" value="ABC TRANSPORTER PERMEASE PROTEIN MG189-RELATED-RELATED"/>
    <property type="match status" value="1"/>
</dbReference>
<comment type="similarity">
    <text evidence="7">Belongs to the binding-protein-dependent transport system permease family.</text>
</comment>
<evidence type="ECO:0000256" key="3">
    <source>
        <dbReference type="ARBA" id="ARBA00022475"/>
    </source>
</evidence>
<proteinExistence type="inferred from homology"/>
<protein>
    <submittedName>
        <fullName evidence="9">Carbohydrate ABC transporter membrane protein 2 (CUT1 family)</fullName>
    </submittedName>
</protein>
<feature type="transmembrane region" description="Helical" evidence="7">
    <location>
        <begin position="9"/>
        <end position="35"/>
    </location>
</feature>
<dbReference type="CDD" id="cd06261">
    <property type="entry name" value="TM_PBP2"/>
    <property type="match status" value="1"/>
</dbReference>
<dbReference type="GO" id="GO:0055085">
    <property type="term" value="P:transmembrane transport"/>
    <property type="evidence" value="ECO:0007669"/>
    <property type="project" value="InterPro"/>
</dbReference>
<evidence type="ECO:0000259" key="8">
    <source>
        <dbReference type="PROSITE" id="PS50928"/>
    </source>
</evidence>
<dbReference type="SUPFAM" id="SSF161098">
    <property type="entry name" value="MetI-like"/>
    <property type="match status" value="1"/>
</dbReference>
<evidence type="ECO:0000256" key="6">
    <source>
        <dbReference type="ARBA" id="ARBA00023136"/>
    </source>
</evidence>
<keyword evidence="10" id="KW-1185">Reference proteome</keyword>
<dbReference type="Pfam" id="PF00528">
    <property type="entry name" value="BPD_transp_1"/>
    <property type="match status" value="1"/>
</dbReference>
<evidence type="ECO:0000256" key="5">
    <source>
        <dbReference type="ARBA" id="ARBA00022989"/>
    </source>
</evidence>
<accession>A0A3D9V8C9</accession>
<dbReference type="AlphaFoldDB" id="A0A3D9V8C9"/>
<sequence>MARPRPAALVWRVALHLFLATGALLMALPFIWMVLSSFKDISQVFVVPPTWWPSPAHPENLANAWNALPFARAYLNSAYITVTIVVVQLLTCAMAAYAFARIRFPFRGGLFVLFLATLMVPSQLTVIPLYLIMKWIGWLDTHWAIIVPAALFNAFGVFMLRQFIKGIPVTLEEAAIVDGASRWTVFWHIVLPLLRAPLAALGIFSFLAQWNNFFGPLIFLSTPEKFTVPLLVAQFKGQYTTDFPLMMAAASIAVVPVLVVFVLGQRYIVEGIALTGVTR</sequence>
<organism evidence="9 10">
    <name type="scientific">Thermasporomyces composti</name>
    <dbReference type="NCBI Taxonomy" id="696763"/>
    <lineage>
        <taxon>Bacteria</taxon>
        <taxon>Bacillati</taxon>
        <taxon>Actinomycetota</taxon>
        <taxon>Actinomycetes</taxon>
        <taxon>Propionibacteriales</taxon>
        <taxon>Nocardioidaceae</taxon>
        <taxon>Thermasporomyces</taxon>
    </lineage>
</organism>
<evidence type="ECO:0000256" key="1">
    <source>
        <dbReference type="ARBA" id="ARBA00004651"/>
    </source>
</evidence>
<dbReference type="Proteomes" id="UP000256485">
    <property type="component" value="Unassembled WGS sequence"/>
</dbReference>
<evidence type="ECO:0000256" key="4">
    <source>
        <dbReference type="ARBA" id="ARBA00022692"/>
    </source>
</evidence>
<keyword evidence="5 7" id="KW-1133">Transmembrane helix</keyword>